<evidence type="ECO:0000256" key="1">
    <source>
        <dbReference type="SAM" id="Phobius"/>
    </source>
</evidence>
<evidence type="ECO:0008006" key="4">
    <source>
        <dbReference type="Google" id="ProtNLM"/>
    </source>
</evidence>
<gene>
    <name evidence="2" type="ORF">OAory_01071780</name>
</gene>
<accession>A0A1S9D997</accession>
<keyword evidence="1" id="KW-1133">Transmembrane helix</keyword>
<protein>
    <recommendedName>
        <fullName evidence="4">MARVEL domain-containing protein</fullName>
    </recommendedName>
</protein>
<feature type="transmembrane region" description="Helical" evidence="1">
    <location>
        <begin position="12"/>
        <end position="33"/>
    </location>
</feature>
<feature type="transmembrane region" description="Helical" evidence="1">
    <location>
        <begin position="45"/>
        <end position="66"/>
    </location>
</feature>
<dbReference type="AlphaFoldDB" id="A0A1S9D997"/>
<evidence type="ECO:0000313" key="2">
    <source>
        <dbReference type="EMBL" id="OOO05662.1"/>
    </source>
</evidence>
<reference evidence="2 3" key="1">
    <citation type="submission" date="2016-10" db="EMBL/GenBank/DDBJ databases">
        <title>Genome sequencing of Aspergillus oryzae BCC7051.</title>
        <authorList>
            <person name="Thammarongtham C."/>
            <person name="Vorapreeda T."/>
            <person name="Nookaew I."/>
            <person name="Srisuk T."/>
            <person name="Land M."/>
            <person name="Jeennor S."/>
            <person name="Laoteng K."/>
        </authorList>
    </citation>
    <scope>NUCLEOTIDE SEQUENCE [LARGE SCALE GENOMIC DNA]</scope>
    <source>
        <strain evidence="2 3">BCC7051</strain>
    </source>
</reference>
<feature type="transmembrane region" description="Helical" evidence="1">
    <location>
        <begin position="161"/>
        <end position="181"/>
    </location>
</feature>
<organism evidence="2 3">
    <name type="scientific">Aspergillus oryzae</name>
    <name type="common">Yellow koji mold</name>
    <dbReference type="NCBI Taxonomy" id="5062"/>
    <lineage>
        <taxon>Eukaryota</taxon>
        <taxon>Fungi</taxon>
        <taxon>Dikarya</taxon>
        <taxon>Ascomycota</taxon>
        <taxon>Pezizomycotina</taxon>
        <taxon>Eurotiomycetes</taxon>
        <taxon>Eurotiomycetidae</taxon>
        <taxon>Eurotiales</taxon>
        <taxon>Aspergillaceae</taxon>
        <taxon>Aspergillus</taxon>
        <taxon>Aspergillus subgen. Circumdati</taxon>
    </lineage>
</organism>
<evidence type="ECO:0000313" key="3">
    <source>
        <dbReference type="Proteomes" id="UP000190312"/>
    </source>
</evidence>
<comment type="caution">
    <text evidence="2">The sequence shown here is derived from an EMBL/GenBank/DDBJ whole genome shotgun (WGS) entry which is preliminary data.</text>
</comment>
<name>A0A1S9D997_ASPOZ</name>
<dbReference type="EMBL" id="MKZY01000009">
    <property type="protein sequence ID" value="OOO05662.1"/>
    <property type="molecule type" value="Genomic_DNA"/>
</dbReference>
<dbReference type="VEuPathDB" id="FungiDB:AO090120000036"/>
<dbReference type="OrthoDB" id="5233791at2759"/>
<proteinExistence type="predicted"/>
<feature type="transmembrane region" description="Helical" evidence="1">
    <location>
        <begin position="72"/>
        <end position="98"/>
    </location>
</feature>
<dbReference type="OMA" id="WINILWC"/>
<sequence length="190" mass="21367">MLSRKRQRPRPSAIAFRILLFATLIVIMAYGAVTPHQMYKVTAECVLIGIAGLSMAVQVYITWAIFACCLPYTPWVGIALDGVCALGWIGAIIVLSYWDRAIVYMPREGDPGDWFTCAKAHTWDKVLTDDGIGLWINILWCEVEVDGRERLVGNGAARQQLHALIGLASVSLFFTGLILWWTNKRRNDYF</sequence>
<dbReference type="eggNOG" id="ENOG502TBWH">
    <property type="taxonomic scope" value="Eukaryota"/>
</dbReference>
<keyword evidence="1" id="KW-0472">Membrane</keyword>
<keyword evidence="1" id="KW-0812">Transmembrane</keyword>
<dbReference type="Proteomes" id="UP000190312">
    <property type="component" value="Unassembled WGS sequence"/>
</dbReference>